<dbReference type="EMBL" id="CP028519">
    <property type="protein sequence ID" value="AVY92861.1"/>
    <property type="molecule type" value="Genomic_DNA"/>
</dbReference>
<organism evidence="2 3">
    <name type="scientific">Microvirgula aerodenitrificans</name>
    <dbReference type="NCBI Taxonomy" id="57480"/>
    <lineage>
        <taxon>Bacteria</taxon>
        <taxon>Pseudomonadati</taxon>
        <taxon>Pseudomonadota</taxon>
        <taxon>Betaproteobacteria</taxon>
        <taxon>Neisseriales</taxon>
        <taxon>Aquaspirillaceae</taxon>
        <taxon>Microvirgula</taxon>
    </lineage>
</organism>
<name>A0A2U3THG9_9NEIS</name>
<feature type="transmembrane region" description="Helical" evidence="1">
    <location>
        <begin position="67"/>
        <end position="86"/>
    </location>
</feature>
<evidence type="ECO:0008006" key="4">
    <source>
        <dbReference type="Google" id="ProtNLM"/>
    </source>
</evidence>
<evidence type="ECO:0000313" key="3">
    <source>
        <dbReference type="Proteomes" id="UP000244173"/>
    </source>
</evidence>
<reference evidence="2 3" key="1">
    <citation type="submission" date="2018-04" db="EMBL/GenBank/DDBJ databases">
        <title>Denitrifier Microvirgula.</title>
        <authorList>
            <person name="Anderson E."/>
            <person name="Jang J."/>
            <person name="Ishii S."/>
        </authorList>
    </citation>
    <scope>NUCLEOTIDE SEQUENCE [LARGE SCALE GENOMIC DNA]</scope>
    <source>
        <strain evidence="2 3">BE2.4</strain>
    </source>
</reference>
<sequence length="249" mass="27945">MGRGHGRQRCGRARRYRVVPGLVRPAILYRHSRSAWPGPVPFRTPHRDTERNMKPLTHFWRDTRGTAALELTLLAPLFISLLLGFFEVHQYLRTLSVVERTAFSIGDMVAQRSSLRDNDSPNDSGNIGVYWEAAAVSAEPLDMKANGMVVITVVNDAGGARPKTAWQRQAAGSQGWKSGAVSQLNAAQPLPPGFPFYAGDNTVVVEVMYTFTPFEALALFLPRDQLPSTELYRRVYFRPRFQNLDTLQK</sequence>
<dbReference type="AlphaFoldDB" id="A0A2U3THG9"/>
<proteinExistence type="predicted"/>
<keyword evidence="1" id="KW-1133">Transmembrane helix</keyword>
<keyword evidence="1" id="KW-0812">Transmembrane</keyword>
<dbReference type="KEGG" id="maer:DAI18_01500"/>
<dbReference type="Proteomes" id="UP000244173">
    <property type="component" value="Chromosome"/>
</dbReference>
<gene>
    <name evidence="2" type="ORF">DAI18_01500</name>
</gene>
<keyword evidence="1" id="KW-0472">Membrane</keyword>
<evidence type="ECO:0000313" key="2">
    <source>
        <dbReference type="EMBL" id="AVY92861.1"/>
    </source>
</evidence>
<accession>A0A2U3THG9</accession>
<protein>
    <recommendedName>
        <fullName evidence="4">Pilus assembly protein</fullName>
    </recommendedName>
</protein>
<evidence type="ECO:0000256" key="1">
    <source>
        <dbReference type="SAM" id="Phobius"/>
    </source>
</evidence>
<keyword evidence="3" id="KW-1185">Reference proteome</keyword>